<accession>A0A318SQR5</accession>
<name>A0A318SQR5_9BURK</name>
<protein>
    <submittedName>
        <fullName evidence="2">Uncharacterized protein</fullName>
    </submittedName>
</protein>
<gene>
    <name evidence="2" type="ORF">DFQ15_10169</name>
</gene>
<evidence type="ECO:0000256" key="1">
    <source>
        <dbReference type="SAM" id="Phobius"/>
    </source>
</evidence>
<evidence type="ECO:0000313" key="3">
    <source>
        <dbReference type="Proteomes" id="UP000247540"/>
    </source>
</evidence>
<dbReference type="EMBL" id="QJTC01000001">
    <property type="protein sequence ID" value="PYE79749.1"/>
    <property type="molecule type" value="Genomic_DNA"/>
</dbReference>
<dbReference type="RefSeq" id="WP_110464050.1">
    <property type="nucleotide sequence ID" value="NZ_JAMOFZ010000002.1"/>
</dbReference>
<proteinExistence type="predicted"/>
<dbReference type="OrthoDB" id="6021991at2"/>
<organism evidence="2 3">
    <name type="scientific">Xylophilus ampelinus</name>
    <dbReference type="NCBI Taxonomy" id="54067"/>
    <lineage>
        <taxon>Bacteria</taxon>
        <taxon>Pseudomonadati</taxon>
        <taxon>Pseudomonadota</taxon>
        <taxon>Betaproteobacteria</taxon>
        <taxon>Burkholderiales</taxon>
        <taxon>Xylophilus</taxon>
    </lineage>
</organism>
<evidence type="ECO:0000313" key="2">
    <source>
        <dbReference type="EMBL" id="PYE79749.1"/>
    </source>
</evidence>
<reference evidence="2 3" key="1">
    <citation type="submission" date="2018-06" db="EMBL/GenBank/DDBJ databases">
        <title>Genomic Encyclopedia of Type Strains, Phase III (KMG-III): the genomes of soil and plant-associated and newly described type strains.</title>
        <authorList>
            <person name="Whitman W."/>
        </authorList>
    </citation>
    <scope>NUCLEOTIDE SEQUENCE [LARGE SCALE GENOMIC DNA]</scope>
    <source>
        <strain evidence="2 3">CECT 7646</strain>
    </source>
</reference>
<keyword evidence="1" id="KW-0812">Transmembrane</keyword>
<comment type="caution">
    <text evidence="2">The sequence shown here is derived from an EMBL/GenBank/DDBJ whole genome shotgun (WGS) entry which is preliminary data.</text>
</comment>
<dbReference type="AlphaFoldDB" id="A0A318SQR5"/>
<feature type="transmembrane region" description="Helical" evidence="1">
    <location>
        <begin position="137"/>
        <end position="156"/>
    </location>
</feature>
<keyword evidence="1" id="KW-0472">Membrane</keyword>
<keyword evidence="3" id="KW-1185">Reference proteome</keyword>
<dbReference type="Proteomes" id="UP000247540">
    <property type="component" value="Unassembled WGS sequence"/>
</dbReference>
<sequence>MDNRERFAHIKGWGADLDPADRPAYPKERMPARLPGLHWDEPEQQPVTVKILGSTERDGKPTPVFGTTVPPAGLSGVMRGVAFRYSENDLRHWLILLAADRTNVVEGLIDDLLHGHVPNVLGEMGIRAAWKHDRAAVVRKAAVGAAVLAALVVLATRRKHQR</sequence>
<keyword evidence="1" id="KW-1133">Transmembrane helix</keyword>